<protein>
    <recommendedName>
        <fullName evidence="3">histidine kinase</fullName>
        <ecNumber evidence="3">2.7.13.3</ecNumber>
    </recommendedName>
</protein>
<dbReference type="EC" id="2.7.13.3" evidence="3"/>
<dbReference type="InterPro" id="IPR004358">
    <property type="entry name" value="Sig_transdc_His_kin-like_C"/>
</dbReference>
<keyword evidence="6" id="KW-0808">Transferase</keyword>
<dbReference type="GO" id="GO:0000155">
    <property type="term" value="F:phosphorelay sensor kinase activity"/>
    <property type="evidence" value="ECO:0007669"/>
    <property type="project" value="InterPro"/>
</dbReference>
<dbReference type="EMBL" id="AL954747">
    <property type="protein sequence ID" value="CAD85225.1"/>
    <property type="molecule type" value="Genomic_DNA"/>
</dbReference>
<name>Q82V00_NITEU</name>
<evidence type="ECO:0000313" key="13">
    <source>
        <dbReference type="Proteomes" id="UP000001416"/>
    </source>
</evidence>
<dbReference type="KEGG" id="neu:NE1314"/>
<dbReference type="Pfam" id="PF02518">
    <property type="entry name" value="HATPase_c"/>
    <property type="match status" value="1"/>
</dbReference>
<dbReference type="Proteomes" id="UP000001416">
    <property type="component" value="Chromosome"/>
</dbReference>
<feature type="transmembrane region" description="Helical" evidence="10">
    <location>
        <begin position="195"/>
        <end position="213"/>
    </location>
</feature>
<dbReference type="GeneID" id="87104490"/>
<dbReference type="InterPro" id="IPR036097">
    <property type="entry name" value="HisK_dim/P_sf"/>
</dbReference>
<keyword evidence="9" id="KW-0067">ATP-binding</keyword>
<dbReference type="Gene3D" id="1.10.287.130">
    <property type="match status" value="1"/>
</dbReference>
<evidence type="ECO:0000259" key="11">
    <source>
        <dbReference type="PROSITE" id="PS50109"/>
    </source>
</evidence>
<dbReference type="eggNOG" id="COG4191">
    <property type="taxonomic scope" value="Bacteria"/>
</dbReference>
<evidence type="ECO:0000256" key="6">
    <source>
        <dbReference type="ARBA" id="ARBA00022679"/>
    </source>
</evidence>
<keyword evidence="8" id="KW-0418">Kinase</keyword>
<evidence type="ECO:0000256" key="9">
    <source>
        <dbReference type="ARBA" id="ARBA00022840"/>
    </source>
</evidence>
<evidence type="ECO:0000256" key="7">
    <source>
        <dbReference type="ARBA" id="ARBA00022741"/>
    </source>
</evidence>
<feature type="transmembrane region" description="Helical" evidence="10">
    <location>
        <begin position="110"/>
        <end position="128"/>
    </location>
</feature>
<dbReference type="STRING" id="228410.NE1314"/>
<evidence type="ECO:0000256" key="5">
    <source>
        <dbReference type="ARBA" id="ARBA00022553"/>
    </source>
</evidence>
<feature type="domain" description="Histidine kinase" evidence="11">
    <location>
        <begin position="248"/>
        <end position="455"/>
    </location>
</feature>
<dbReference type="PROSITE" id="PS50109">
    <property type="entry name" value="HIS_KIN"/>
    <property type="match status" value="1"/>
</dbReference>
<reference evidence="12 13" key="1">
    <citation type="journal article" date="2003" name="J. Bacteriol.">
        <title>Complete genome sequence of the ammonia-oxidizing bacterium and obligate chemolithoautotroph Nitrosomonas europaea.</title>
        <authorList>
            <person name="Chain P."/>
            <person name="Lamerdin J."/>
            <person name="Larimer F."/>
            <person name="Regala W."/>
            <person name="Land M."/>
            <person name="Hauser L."/>
            <person name="Hooper A."/>
            <person name="Klotz M."/>
            <person name="Norton J."/>
            <person name="Sayavedra-Soto L."/>
            <person name="Arciero D."/>
            <person name="Hommes N."/>
            <person name="Whittaker M."/>
            <person name="Arp D."/>
        </authorList>
    </citation>
    <scope>NUCLEOTIDE SEQUENCE [LARGE SCALE GENOMIC DNA]</scope>
    <source>
        <strain evidence="13">ATCC 19718 / CIP 103999 / KCTC 2705 / NBRC 14298</strain>
    </source>
</reference>
<feature type="transmembrane region" description="Helical" evidence="10">
    <location>
        <begin position="158"/>
        <end position="175"/>
    </location>
</feature>
<evidence type="ECO:0000256" key="8">
    <source>
        <dbReference type="ARBA" id="ARBA00022777"/>
    </source>
</evidence>
<keyword evidence="7" id="KW-0547">Nucleotide-binding</keyword>
<dbReference type="InterPro" id="IPR003594">
    <property type="entry name" value="HATPase_dom"/>
</dbReference>
<comment type="subcellular location">
    <subcellularLocation>
        <location evidence="2">Cell membrane</location>
        <topology evidence="2">Multi-pass membrane protein</topology>
    </subcellularLocation>
</comment>
<dbReference type="AlphaFoldDB" id="Q82V00"/>
<evidence type="ECO:0000256" key="4">
    <source>
        <dbReference type="ARBA" id="ARBA00022475"/>
    </source>
</evidence>
<evidence type="ECO:0000256" key="2">
    <source>
        <dbReference type="ARBA" id="ARBA00004651"/>
    </source>
</evidence>
<evidence type="ECO:0000313" key="12">
    <source>
        <dbReference type="EMBL" id="CAD85225.1"/>
    </source>
</evidence>
<accession>Q82V00</accession>
<dbReference type="SMART" id="SM00387">
    <property type="entry name" value="HATPase_c"/>
    <property type="match status" value="1"/>
</dbReference>
<gene>
    <name evidence="12" type="ordered locus">NE1314</name>
</gene>
<comment type="catalytic activity">
    <reaction evidence="1">
        <text>ATP + protein L-histidine = ADP + protein N-phospho-L-histidine.</text>
        <dbReference type="EC" id="2.7.13.3"/>
    </reaction>
</comment>
<organism evidence="12 13">
    <name type="scientific">Nitrosomonas europaea (strain ATCC 19718 / CIP 103999 / KCTC 2705 / NBRC 14298)</name>
    <dbReference type="NCBI Taxonomy" id="228410"/>
    <lineage>
        <taxon>Bacteria</taxon>
        <taxon>Pseudomonadati</taxon>
        <taxon>Pseudomonadota</taxon>
        <taxon>Betaproteobacteria</taxon>
        <taxon>Nitrosomonadales</taxon>
        <taxon>Nitrosomonadaceae</taxon>
        <taxon>Nitrosomonas</taxon>
    </lineage>
</organism>
<dbReference type="InterPro" id="IPR005467">
    <property type="entry name" value="His_kinase_dom"/>
</dbReference>
<keyword evidence="5" id="KW-0597">Phosphoprotein</keyword>
<keyword evidence="10" id="KW-0812">Transmembrane</keyword>
<dbReference type="InterPro" id="IPR050980">
    <property type="entry name" value="2C_sensor_his_kinase"/>
</dbReference>
<dbReference type="Pfam" id="PF25323">
    <property type="entry name" value="6TM_PilS"/>
    <property type="match status" value="1"/>
</dbReference>
<proteinExistence type="predicted"/>
<dbReference type="PhylomeDB" id="Q82V00"/>
<evidence type="ECO:0000256" key="3">
    <source>
        <dbReference type="ARBA" id="ARBA00012438"/>
    </source>
</evidence>
<keyword evidence="13" id="KW-1185">Reference proteome</keyword>
<dbReference type="Gene3D" id="3.30.565.10">
    <property type="entry name" value="Histidine kinase-like ATPase, C-terminal domain"/>
    <property type="match status" value="1"/>
</dbReference>
<dbReference type="HOGENOM" id="CLU_046130_1_1_4"/>
<sequence>MAETGNFVFRAVSDLRDTETKQTNGVKNGSMGILNILNQSPSAKNLQRLFLLRIIAIISQIIIFWTVYSIIELELPWTAIIVTISLLAVLNFLTWIRLRYSWPVTNPEFFTQLLIDVAGLTALLYFSGGSTNPFISLYLLPLTIAATVLPWHYTWTMAAITISCYTFLLFKFIPLPHDHLDDHSRHMFEFNLHISGMWLTFVLSTLLITSFVVKMNASIRDRDKELSRSREQALQNEQIIALGTLAAGAAHELGTPLSTMAIITGELQQELPGNTEFQNNIRILRNQISLCKQTLTHLLADAGQARVEEGNSQPVDIFLQQVIDKWQLIRPSIRFTSQSEGVQPVPIIMNTRLLSQSILNLLNNAADASTRQVTVISRWDEKQLHLEILDDGPGLDAEAAEHAGEPFFTSKGPGQGFGIGLFLANTNIERFGGSVRLFNRPEGGACTHVTLPVLHGTTSTSL</sequence>
<dbReference type="SUPFAM" id="SSF47384">
    <property type="entry name" value="Homodimeric domain of signal transducing histidine kinase"/>
    <property type="match status" value="1"/>
</dbReference>
<dbReference type="PANTHER" id="PTHR44936:SF10">
    <property type="entry name" value="SENSOR PROTEIN RSTB"/>
    <property type="match status" value="1"/>
</dbReference>
<dbReference type="InterPro" id="IPR036890">
    <property type="entry name" value="HATPase_C_sf"/>
</dbReference>
<feature type="transmembrane region" description="Helical" evidence="10">
    <location>
        <begin position="50"/>
        <end position="71"/>
    </location>
</feature>
<dbReference type="RefSeq" id="WP_011111892.1">
    <property type="nucleotide sequence ID" value="NC_004757.1"/>
</dbReference>
<feature type="transmembrane region" description="Helical" evidence="10">
    <location>
        <begin position="77"/>
        <end position="98"/>
    </location>
</feature>
<dbReference type="SUPFAM" id="SSF55874">
    <property type="entry name" value="ATPase domain of HSP90 chaperone/DNA topoisomerase II/histidine kinase"/>
    <property type="match status" value="1"/>
</dbReference>
<keyword evidence="10" id="KW-0472">Membrane</keyword>
<keyword evidence="4" id="KW-1003">Cell membrane</keyword>
<dbReference type="InterPro" id="IPR003661">
    <property type="entry name" value="HisK_dim/P_dom"/>
</dbReference>
<evidence type="ECO:0000256" key="1">
    <source>
        <dbReference type="ARBA" id="ARBA00000085"/>
    </source>
</evidence>
<dbReference type="PRINTS" id="PR00344">
    <property type="entry name" value="BCTRLSENSOR"/>
</dbReference>
<dbReference type="GO" id="GO:0005886">
    <property type="term" value="C:plasma membrane"/>
    <property type="evidence" value="ECO:0007669"/>
    <property type="project" value="UniProtKB-SubCell"/>
</dbReference>
<keyword evidence="10" id="KW-1133">Transmembrane helix</keyword>
<dbReference type="CDD" id="cd00082">
    <property type="entry name" value="HisKA"/>
    <property type="match status" value="1"/>
</dbReference>
<evidence type="ECO:0000256" key="10">
    <source>
        <dbReference type="SAM" id="Phobius"/>
    </source>
</evidence>
<dbReference type="PANTHER" id="PTHR44936">
    <property type="entry name" value="SENSOR PROTEIN CREC"/>
    <property type="match status" value="1"/>
</dbReference>
<dbReference type="GO" id="GO:0005524">
    <property type="term" value="F:ATP binding"/>
    <property type="evidence" value="ECO:0007669"/>
    <property type="project" value="UniProtKB-KW"/>
</dbReference>